<keyword evidence="1 3" id="KW-0315">Glutamine amidotransferase</keyword>
<proteinExistence type="predicted"/>
<feature type="domain" description="Glutamine amidotransferase type-2" evidence="2">
    <location>
        <begin position="2"/>
        <end position="250"/>
    </location>
</feature>
<dbReference type="EMBL" id="CP017675">
    <property type="protein sequence ID" value="APB33770.1"/>
    <property type="molecule type" value="Genomic_DNA"/>
</dbReference>
<dbReference type="NCBIfam" id="TIGR03442">
    <property type="entry name" value="ergothioneine biosynthesis protein EgtC"/>
    <property type="match status" value="1"/>
</dbReference>
<dbReference type="PANTHER" id="PTHR43187:SF1">
    <property type="entry name" value="GLUTAMINE AMIDOTRANSFERASE DUG3-RELATED"/>
    <property type="match status" value="1"/>
</dbReference>
<gene>
    <name evidence="3" type="ORF">GlitD10_1448</name>
</gene>
<dbReference type="AlphaFoldDB" id="A0A1J0ACV6"/>
<dbReference type="STRING" id="1188229.GlitD10_1448"/>
<dbReference type="InterPro" id="IPR017932">
    <property type="entry name" value="GATase_2_dom"/>
</dbReference>
<evidence type="ECO:0000313" key="3">
    <source>
        <dbReference type="EMBL" id="APB33770.1"/>
    </source>
</evidence>
<dbReference type="RefSeq" id="WP_084111568.1">
    <property type="nucleotide sequence ID" value="NZ_CP017675.1"/>
</dbReference>
<keyword evidence="3" id="KW-0808">Transferase</keyword>
<dbReference type="Pfam" id="PF13230">
    <property type="entry name" value="GATase_4"/>
    <property type="match status" value="1"/>
</dbReference>
<reference evidence="3 4" key="1">
    <citation type="submission" date="2016-10" db="EMBL/GenBank/DDBJ databases">
        <title>Description of Gloeomargarita lithophora gen. nov., sp. nov., a thylakoid-bearing basal-branching cyanobacterium with intracellular carbonates, and proposal for Gloeomargaritales ord. nov.</title>
        <authorList>
            <person name="Moreira D."/>
            <person name="Tavera R."/>
            <person name="Benzerara K."/>
            <person name="Skouri-Panet F."/>
            <person name="Couradeau E."/>
            <person name="Gerard E."/>
            <person name="Loussert C."/>
            <person name="Novelo E."/>
            <person name="Zivanovic Y."/>
            <person name="Lopez-Garcia P."/>
        </authorList>
    </citation>
    <scope>NUCLEOTIDE SEQUENCE [LARGE SCALE GENOMIC DNA]</scope>
    <source>
        <strain evidence="3 4">D10</strain>
    </source>
</reference>
<dbReference type="SUPFAM" id="SSF56235">
    <property type="entry name" value="N-terminal nucleophile aminohydrolases (Ntn hydrolases)"/>
    <property type="match status" value="1"/>
</dbReference>
<dbReference type="GO" id="GO:0052699">
    <property type="term" value="P:ergothioneine biosynthetic process"/>
    <property type="evidence" value="ECO:0007669"/>
    <property type="project" value="InterPro"/>
</dbReference>
<dbReference type="InterPro" id="IPR026869">
    <property type="entry name" value="EgtC-like"/>
</dbReference>
<dbReference type="Proteomes" id="UP000180235">
    <property type="component" value="Chromosome"/>
</dbReference>
<dbReference type="GO" id="GO:0016740">
    <property type="term" value="F:transferase activity"/>
    <property type="evidence" value="ECO:0007669"/>
    <property type="project" value="UniProtKB-KW"/>
</dbReference>
<organism evidence="3 4">
    <name type="scientific">Gloeomargarita lithophora Alchichica-D10</name>
    <dbReference type="NCBI Taxonomy" id="1188229"/>
    <lineage>
        <taxon>Bacteria</taxon>
        <taxon>Bacillati</taxon>
        <taxon>Cyanobacteriota</taxon>
        <taxon>Cyanophyceae</taxon>
        <taxon>Gloeomargaritales</taxon>
        <taxon>Gloeomargaritaceae</taxon>
        <taxon>Gloeomargarita</taxon>
    </lineage>
</organism>
<keyword evidence="4" id="KW-1185">Reference proteome</keyword>
<name>A0A1J0ACV6_9CYAN</name>
<dbReference type="Gene3D" id="3.60.20.10">
    <property type="entry name" value="Glutamine Phosphoribosylpyrophosphate, subunit 1, domain 1"/>
    <property type="match status" value="1"/>
</dbReference>
<dbReference type="CDD" id="cd01908">
    <property type="entry name" value="YafJ"/>
    <property type="match status" value="1"/>
</dbReference>
<dbReference type="InterPro" id="IPR052373">
    <property type="entry name" value="Gamma-glu_amide_hydrolase"/>
</dbReference>
<dbReference type="PANTHER" id="PTHR43187">
    <property type="entry name" value="GLUTAMINE AMIDOTRANSFERASE DUG3-RELATED"/>
    <property type="match status" value="1"/>
</dbReference>
<evidence type="ECO:0000256" key="1">
    <source>
        <dbReference type="ARBA" id="ARBA00022962"/>
    </source>
</evidence>
<dbReference type="InterPro" id="IPR017808">
    <property type="entry name" value="EgtC"/>
</dbReference>
<dbReference type="InterPro" id="IPR029055">
    <property type="entry name" value="Ntn_hydrolases_N"/>
</dbReference>
<sequence length="266" mass="29859">MCRLVAYLGKPLPLKRFILEPPHSLLVQSYAPQEMTAGLLNGDGFGLGWYDRRLRPQPFTYKNILPIWNDPNLAGLCEYVTPSCLLGYVRSATPGLAVDYSNCQPFVQHSLSAVHNGRVENFRSTLYRPLRQQLTDEDYLNIQGLTDSEHLFAWILHHYKLTGDLAQALSKSFVSLLDLVPAVEVTFNFILSDGQRLIASRLAHGGAAPSLYYLSDHPDYPGVVIASEPLFKDERWVSCPPGAILVVTEEFQVQRWHPPEARAPTV</sequence>
<evidence type="ECO:0000259" key="2">
    <source>
        <dbReference type="PROSITE" id="PS51278"/>
    </source>
</evidence>
<dbReference type="OrthoDB" id="9804310at2"/>
<dbReference type="KEGG" id="glt:GlitD10_1448"/>
<protein>
    <submittedName>
        <fullName evidence="3">Glutamine amidotransferase class-II</fullName>
    </submittedName>
</protein>
<accession>A0A1J0ACV6</accession>
<dbReference type="PROSITE" id="PS51278">
    <property type="entry name" value="GATASE_TYPE_2"/>
    <property type="match status" value="1"/>
</dbReference>
<evidence type="ECO:0000313" key="4">
    <source>
        <dbReference type="Proteomes" id="UP000180235"/>
    </source>
</evidence>